<gene>
    <name evidence="1" type="ORF">Syun_007090</name>
</gene>
<comment type="caution">
    <text evidence="1">The sequence shown here is derived from an EMBL/GenBank/DDBJ whole genome shotgun (WGS) entry which is preliminary data.</text>
</comment>
<evidence type="ECO:0000313" key="2">
    <source>
        <dbReference type="Proteomes" id="UP001420932"/>
    </source>
</evidence>
<dbReference type="AlphaFoldDB" id="A0AAP0PZZ6"/>
<name>A0AAP0PZZ6_9MAGN</name>
<proteinExistence type="predicted"/>
<keyword evidence="2" id="KW-1185">Reference proteome</keyword>
<dbReference type="Proteomes" id="UP001420932">
    <property type="component" value="Unassembled WGS sequence"/>
</dbReference>
<organism evidence="1 2">
    <name type="scientific">Stephania yunnanensis</name>
    <dbReference type="NCBI Taxonomy" id="152371"/>
    <lineage>
        <taxon>Eukaryota</taxon>
        <taxon>Viridiplantae</taxon>
        <taxon>Streptophyta</taxon>
        <taxon>Embryophyta</taxon>
        <taxon>Tracheophyta</taxon>
        <taxon>Spermatophyta</taxon>
        <taxon>Magnoliopsida</taxon>
        <taxon>Ranunculales</taxon>
        <taxon>Menispermaceae</taxon>
        <taxon>Menispermoideae</taxon>
        <taxon>Cissampelideae</taxon>
        <taxon>Stephania</taxon>
    </lineage>
</organism>
<evidence type="ECO:0000313" key="1">
    <source>
        <dbReference type="EMBL" id="KAK9160749.1"/>
    </source>
</evidence>
<accession>A0AAP0PZZ6</accession>
<reference evidence="1 2" key="1">
    <citation type="submission" date="2024-01" db="EMBL/GenBank/DDBJ databases">
        <title>Genome assemblies of Stephania.</title>
        <authorList>
            <person name="Yang L."/>
        </authorList>
    </citation>
    <scope>NUCLEOTIDE SEQUENCE [LARGE SCALE GENOMIC DNA]</scope>
    <source>
        <strain evidence="1">YNDBR</strain>
        <tissue evidence="1">Leaf</tissue>
    </source>
</reference>
<dbReference type="EMBL" id="JBBNAF010000003">
    <property type="protein sequence ID" value="KAK9160749.1"/>
    <property type="molecule type" value="Genomic_DNA"/>
</dbReference>
<protein>
    <submittedName>
        <fullName evidence="1">Uncharacterized protein</fullName>
    </submittedName>
</protein>
<sequence>MKISLFSLAYRLPIFFISPTAPTPTCLFLRAHKLLSLLSFSLSAIKEKNNNGKLTMKKRELKGCWWCWRSIGEESKVGPFVDYFEGLRIFP</sequence>